<dbReference type="FunFam" id="3.30.420.10:FF:000089">
    <property type="entry name" value="Ribonuclease H"/>
    <property type="match status" value="1"/>
</dbReference>
<evidence type="ECO:0000256" key="5">
    <source>
        <dbReference type="ARBA" id="ARBA00011245"/>
    </source>
</evidence>
<comment type="caution">
    <text evidence="13">The sequence shown here is derived from an EMBL/GenBank/DDBJ whole genome shotgun (WGS) entry which is preliminary data.</text>
</comment>
<dbReference type="GO" id="GO:0046872">
    <property type="term" value="F:metal ion binding"/>
    <property type="evidence" value="ECO:0007669"/>
    <property type="project" value="UniProtKB-KW"/>
</dbReference>
<reference evidence="13" key="1">
    <citation type="submission" date="2019-08" db="EMBL/GenBank/DDBJ databases">
        <authorList>
            <person name="Kucharzyk K."/>
            <person name="Murdoch R.W."/>
            <person name="Higgins S."/>
            <person name="Loffler F."/>
        </authorList>
    </citation>
    <scope>NUCLEOTIDE SEQUENCE</scope>
</reference>
<keyword evidence="10 13" id="KW-0378">Hydrolase</keyword>
<dbReference type="EMBL" id="VSSQ01042542">
    <property type="protein sequence ID" value="MPM96137.1"/>
    <property type="molecule type" value="Genomic_DNA"/>
</dbReference>
<comment type="catalytic activity">
    <reaction evidence="1">
        <text>Endonucleolytic cleavage to 5'-phosphomonoester.</text>
        <dbReference type="EC" id="3.1.26.4"/>
    </reaction>
</comment>
<accession>A0A645E357</accession>
<keyword evidence="7" id="KW-0540">Nuclease</keyword>
<dbReference type="PROSITE" id="PS50879">
    <property type="entry name" value="RNASE_H_1"/>
    <property type="match status" value="1"/>
</dbReference>
<evidence type="ECO:0000313" key="13">
    <source>
        <dbReference type="EMBL" id="MPM96137.1"/>
    </source>
</evidence>
<evidence type="ECO:0000256" key="11">
    <source>
        <dbReference type="ARBA" id="ARBA00022842"/>
    </source>
</evidence>
<evidence type="ECO:0000256" key="7">
    <source>
        <dbReference type="ARBA" id="ARBA00022722"/>
    </source>
</evidence>
<evidence type="ECO:0000259" key="12">
    <source>
        <dbReference type="PROSITE" id="PS50879"/>
    </source>
</evidence>
<feature type="domain" description="RNase H type-1" evidence="12">
    <location>
        <begin position="1"/>
        <end position="142"/>
    </location>
</feature>
<protein>
    <recommendedName>
        <fullName evidence="6">ribonuclease H</fullName>
        <ecNumber evidence="6">3.1.26.4</ecNumber>
    </recommendedName>
</protein>
<keyword evidence="8" id="KW-0479">Metal-binding</keyword>
<dbReference type="GO" id="GO:0004523">
    <property type="term" value="F:RNA-DNA hybrid ribonuclease activity"/>
    <property type="evidence" value="ECO:0007669"/>
    <property type="project" value="UniProtKB-EC"/>
</dbReference>
<comment type="subunit">
    <text evidence="5">Monomer.</text>
</comment>
<dbReference type="InterPro" id="IPR022892">
    <property type="entry name" value="RNaseHI"/>
</dbReference>
<dbReference type="InterPro" id="IPR002156">
    <property type="entry name" value="RNaseH_domain"/>
</dbReference>
<evidence type="ECO:0000256" key="3">
    <source>
        <dbReference type="ARBA" id="ARBA00004065"/>
    </source>
</evidence>
<sequence>MKEVEIYTDGACSGNPGPGGYGAILRYGDHERELSGGRRLTTNNRMELLAAIAALSALKEPCLVTLYSDSSYLVHGMEKGWARGWRQRGWKKADGAPAQNPDLWERLLELCKEHTVRFVWVRGHAANVLNNRCDVLAVNSAAAACEPDEVYEQQTNLSGGH</sequence>
<keyword evidence="9" id="KW-0255">Endonuclease</keyword>
<organism evidence="13">
    <name type="scientific">bioreactor metagenome</name>
    <dbReference type="NCBI Taxonomy" id="1076179"/>
    <lineage>
        <taxon>unclassified sequences</taxon>
        <taxon>metagenomes</taxon>
        <taxon>ecological metagenomes</taxon>
    </lineage>
</organism>
<dbReference type="GO" id="GO:0003676">
    <property type="term" value="F:nucleic acid binding"/>
    <property type="evidence" value="ECO:0007669"/>
    <property type="project" value="InterPro"/>
</dbReference>
<dbReference type="InterPro" id="IPR050092">
    <property type="entry name" value="RNase_H"/>
</dbReference>
<dbReference type="HAMAP" id="MF_00042">
    <property type="entry name" value="RNase_H"/>
    <property type="match status" value="1"/>
</dbReference>
<comment type="similarity">
    <text evidence="4">Belongs to the RNase H family.</text>
</comment>
<dbReference type="InterPro" id="IPR036397">
    <property type="entry name" value="RNaseH_sf"/>
</dbReference>
<evidence type="ECO:0000256" key="9">
    <source>
        <dbReference type="ARBA" id="ARBA00022759"/>
    </source>
</evidence>
<dbReference type="NCBIfam" id="NF001236">
    <property type="entry name" value="PRK00203.1"/>
    <property type="match status" value="1"/>
</dbReference>
<comment type="cofactor">
    <cofactor evidence="2">
        <name>Mg(2+)</name>
        <dbReference type="ChEBI" id="CHEBI:18420"/>
    </cofactor>
</comment>
<dbReference type="SUPFAM" id="SSF53098">
    <property type="entry name" value="Ribonuclease H-like"/>
    <property type="match status" value="1"/>
</dbReference>
<proteinExistence type="inferred from homology"/>
<dbReference type="CDD" id="cd09278">
    <property type="entry name" value="RNase_HI_prokaryote_like"/>
    <property type="match status" value="1"/>
</dbReference>
<name>A0A645E357_9ZZZZ</name>
<dbReference type="PANTHER" id="PTHR10642:SF26">
    <property type="entry name" value="RIBONUCLEASE H1"/>
    <property type="match status" value="1"/>
</dbReference>
<comment type="function">
    <text evidence="3">Endonuclease that specifically degrades the RNA of RNA-DNA hybrids.</text>
</comment>
<dbReference type="Gene3D" id="3.30.420.10">
    <property type="entry name" value="Ribonuclease H-like superfamily/Ribonuclease H"/>
    <property type="match status" value="1"/>
</dbReference>
<dbReference type="Pfam" id="PF00075">
    <property type="entry name" value="RNase_H"/>
    <property type="match status" value="1"/>
</dbReference>
<evidence type="ECO:0000256" key="10">
    <source>
        <dbReference type="ARBA" id="ARBA00022801"/>
    </source>
</evidence>
<evidence type="ECO:0000256" key="8">
    <source>
        <dbReference type="ARBA" id="ARBA00022723"/>
    </source>
</evidence>
<evidence type="ECO:0000256" key="6">
    <source>
        <dbReference type="ARBA" id="ARBA00012180"/>
    </source>
</evidence>
<dbReference type="GO" id="GO:0043137">
    <property type="term" value="P:DNA replication, removal of RNA primer"/>
    <property type="evidence" value="ECO:0007669"/>
    <property type="project" value="TreeGrafter"/>
</dbReference>
<evidence type="ECO:0000256" key="2">
    <source>
        <dbReference type="ARBA" id="ARBA00001946"/>
    </source>
</evidence>
<evidence type="ECO:0000256" key="1">
    <source>
        <dbReference type="ARBA" id="ARBA00000077"/>
    </source>
</evidence>
<dbReference type="InterPro" id="IPR012337">
    <property type="entry name" value="RNaseH-like_sf"/>
</dbReference>
<keyword evidence="11" id="KW-0460">Magnesium</keyword>
<dbReference type="AlphaFoldDB" id="A0A645E357"/>
<dbReference type="PANTHER" id="PTHR10642">
    <property type="entry name" value="RIBONUCLEASE H1"/>
    <property type="match status" value="1"/>
</dbReference>
<dbReference type="EC" id="3.1.26.4" evidence="6"/>
<gene>
    <name evidence="13" type="primary">rnhA_30</name>
    <name evidence="13" type="ORF">SDC9_143294</name>
</gene>
<evidence type="ECO:0000256" key="4">
    <source>
        <dbReference type="ARBA" id="ARBA00005300"/>
    </source>
</evidence>